<sequence>MDAPAHFGRGRNHVHLVPLDRLIGPGCIVNVKKKVENNHDYALSVSDLEDWEKMYGKIPEKAIVIMNSGWDKYKDDELKAWGTNNITDTTSYHTPGWTAQAIEWLVKNRRINMIGVDTPSIDIGQTTKFEAHVAGAMNDLSMLENVVNLDKIPPSGTIIYAAVTKIFDGSGAPTRVFAVVDDNTSGTSRVQYTCLLLLCLVSAILTFL</sequence>
<dbReference type="InterPro" id="IPR037175">
    <property type="entry name" value="KFase_sf"/>
</dbReference>
<evidence type="ECO:0000256" key="1">
    <source>
        <dbReference type="ARBA" id="ARBA00007865"/>
    </source>
</evidence>
<dbReference type="Proteomes" id="UP001217089">
    <property type="component" value="Unassembled WGS sequence"/>
</dbReference>
<evidence type="ECO:0000313" key="3">
    <source>
        <dbReference type="Proteomes" id="UP001217089"/>
    </source>
</evidence>
<dbReference type="Pfam" id="PF04199">
    <property type="entry name" value="Cyclase"/>
    <property type="match status" value="1"/>
</dbReference>
<keyword evidence="3" id="KW-1185">Reference proteome</keyword>
<proteinExistence type="inferred from homology"/>
<dbReference type="InterPro" id="IPR007325">
    <property type="entry name" value="KFase/CYL"/>
</dbReference>
<organism evidence="2 3">
    <name type="scientific">Tegillarca granosa</name>
    <name type="common">Malaysian cockle</name>
    <name type="synonym">Anadara granosa</name>
    <dbReference type="NCBI Taxonomy" id="220873"/>
    <lineage>
        <taxon>Eukaryota</taxon>
        <taxon>Metazoa</taxon>
        <taxon>Spiralia</taxon>
        <taxon>Lophotrochozoa</taxon>
        <taxon>Mollusca</taxon>
        <taxon>Bivalvia</taxon>
        <taxon>Autobranchia</taxon>
        <taxon>Pteriomorphia</taxon>
        <taxon>Arcoida</taxon>
        <taxon>Arcoidea</taxon>
        <taxon>Arcidae</taxon>
        <taxon>Tegillarca</taxon>
    </lineage>
</organism>
<dbReference type="SUPFAM" id="SSF102198">
    <property type="entry name" value="Putative cyclase"/>
    <property type="match status" value="1"/>
</dbReference>
<comment type="caution">
    <text evidence="2">The sequence shown here is derived from an EMBL/GenBank/DDBJ whole genome shotgun (WGS) entry which is preliminary data.</text>
</comment>
<comment type="similarity">
    <text evidence="1">Belongs to the Cyclase 1 superfamily.</text>
</comment>
<gene>
    <name evidence="2" type="ORF">KUTeg_001919</name>
</gene>
<reference evidence="2 3" key="1">
    <citation type="submission" date="2022-12" db="EMBL/GenBank/DDBJ databases">
        <title>Chromosome-level genome of Tegillarca granosa.</title>
        <authorList>
            <person name="Kim J."/>
        </authorList>
    </citation>
    <scope>NUCLEOTIDE SEQUENCE [LARGE SCALE GENOMIC DNA]</scope>
    <source>
        <strain evidence="2">Teg-2019</strain>
        <tissue evidence="2">Adductor muscle</tissue>
    </source>
</reference>
<dbReference type="Gene3D" id="3.50.30.50">
    <property type="entry name" value="Putative cyclase"/>
    <property type="match status" value="1"/>
</dbReference>
<dbReference type="EMBL" id="JARBDR010000141">
    <property type="protein sequence ID" value="KAJ8320332.1"/>
    <property type="molecule type" value="Genomic_DNA"/>
</dbReference>
<name>A0ABQ9FSU7_TEGGR</name>
<dbReference type="PANTHER" id="PTHR31118">
    <property type="entry name" value="CYCLASE-LIKE PROTEIN 2"/>
    <property type="match status" value="1"/>
</dbReference>
<protein>
    <submittedName>
        <fullName evidence="2">Uncharacterized protein</fullName>
    </submittedName>
</protein>
<accession>A0ABQ9FSU7</accession>
<dbReference type="PANTHER" id="PTHR31118:SF12">
    <property type="entry name" value="CYCLASE-LIKE PROTEIN 2"/>
    <property type="match status" value="1"/>
</dbReference>
<evidence type="ECO:0000313" key="2">
    <source>
        <dbReference type="EMBL" id="KAJ8320332.1"/>
    </source>
</evidence>